<gene>
    <name evidence="5" type="ORF">ACFQ4E_12800</name>
</gene>
<dbReference type="PANTHER" id="PTHR43537">
    <property type="entry name" value="TRANSCRIPTIONAL REGULATOR, GNTR FAMILY"/>
    <property type="match status" value="1"/>
</dbReference>
<dbReference type="SMART" id="SM00345">
    <property type="entry name" value="HTH_GNTR"/>
    <property type="match status" value="1"/>
</dbReference>
<dbReference type="Gene3D" id="1.20.120.530">
    <property type="entry name" value="GntR ligand-binding domain-like"/>
    <property type="match status" value="1"/>
</dbReference>
<dbReference type="PROSITE" id="PS50949">
    <property type="entry name" value="HTH_GNTR"/>
    <property type="match status" value="1"/>
</dbReference>
<dbReference type="CDD" id="cd07377">
    <property type="entry name" value="WHTH_GntR"/>
    <property type="match status" value="1"/>
</dbReference>
<dbReference type="SUPFAM" id="SSF48008">
    <property type="entry name" value="GntR ligand-binding domain-like"/>
    <property type="match status" value="1"/>
</dbReference>
<keyword evidence="2" id="KW-0238">DNA-binding</keyword>
<dbReference type="InterPro" id="IPR011711">
    <property type="entry name" value="GntR_C"/>
</dbReference>
<dbReference type="Pfam" id="PF07729">
    <property type="entry name" value="FCD"/>
    <property type="match status" value="1"/>
</dbReference>
<keyword evidence="1" id="KW-0805">Transcription regulation</keyword>
<evidence type="ECO:0000256" key="1">
    <source>
        <dbReference type="ARBA" id="ARBA00023015"/>
    </source>
</evidence>
<evidence type="ECO:0000259" key="4">
    <source>
        <dbReference type="PROSITE" id="PS50949"/>
    </source>
</evidence>
<dbReference type="InterPro" id="IPR036388">
    <property type="entry name" value="WH-like_DNA-bd_sf"/>
</dbReference>
<dbReference type="InterPro" id="IPR008920">
    <property type="entry name" value="TF_FadR/GntR_C"/>
</dbReference>
<comment type="caution">
    <text evidence="5">The sequence shown here is derived from an EMBL/GenBank/DDBJ whole genome shotgun (WGS) entry which is preliminary data.</text>
</comment>
<keyword evidence="3" id="KW-0804">Transcription</keyword>
<evidence type="ECO:0000256" key="3">
    <source>
        <dbReference type="ARBA" id="ARBA00023163"/>
    </source>
</evidence>
<dbReference type="Gene3D" id="1.10.10.10">
    <property type="entry name" value="Winged helix-like DNA-binding domain superfamily/Winged helix DNA-binding domain"/>
    <property type="match status" value="1"/>
</dbReference>
<dbReference type="InterPro" id="IPR036390">
    <property type="entry name" value="WH_DNA-bd_sf"/>
</dbReference>
<protein>
    <submittedName>
        <fullName evidence="5">GntR family transcriptional regulator</fullName>
    </submittedName>
</protein>
<proteinExistence type="predicted"/>
<dbReference type="PANTHER" id="PTHR43537:SF44">
    <property type="entry name" value="GNTR FAMILY REGULATORY PROTEIN"/>
    <property type="match status" value="1"/>
</dbReference>
<evidence type="ECO:0000313" key="5">
    <source>
        <dbReference type="EMBL" id="MFD1343299.1"/>
    </source>
</evidence>
<dbReference type="InterPro" id="IPR000524">
    <property type="entry name" value="Tscrpt_reg_HTH_GntR"/>
</dbReference>
<organism evidence="5 6">
    <name type="scientific">Litorisediminicola beolgyonensis</name>
    <dbReference type="NCBI Taxonomy" id="1173614"/>
    <lineage>
        <taxon>Bacteria</taxon>
        <taxon>Pseudomonadati</taxon>
        <taxon>Pseudomonadota</taxon>
        <taxon>Alphaproteobacteria</taxon>
        <taxon>Rhodobacterales</taxon>
        <taxon>Paracoccaceae</taxon>
        <taxon>Litorisediminicola</taxon>
    </lineage>
</organism>
<sequence length="225" mass="24790">MDNAVHGAKGLNVAETLRGAIQTGRYVPGQRLVEADLTREMGVSRSLLREAFRLLSAEGLVETVPNRGALVKRLSLTEALELFQIRMELEALAARLAADRARNPAVLARFEDDTTEIWSDSPRLSAAAYIAENERFHAAVFRASGNSQLRKLNRQLQLSLIMAQIASSMTPEIIAASIAEHRDIARAIRAGDSADADQGARDHLNRARTFIETMPGDVFRREDEA</sequence>
<dbReference type="EMBL" id="JBHTMU010000022">
    <property type="protein sequence ID" value="MFD1343299.1"/>
    <property type="molecule type" value="Genomic_DNA"/>
</dbReference>
<dbReference type="SMART" id="SM00895">
    <property type="entry name" value="FCD"/>
    <property type="match status" value="1"/>
</dbReference>
<keyword evidence="6" id="KW-1185">Reference proteome</keyword>
<evidence type="ECO:0000313" key="6">
    <source>
        <dbReference type="Proteomes" id="UP001597135"/>
    </source>
</evidence>
<name>A0ABW3ZJR6_9RHOB</name>
<feature type="domain" description="HTH gntR-type" evidence="4">
    <location>
        <begin position="7"/>
        <end position="74"/>
    </location>
</feature>
<dbReference type="RefSeq" id="WP_386804219.1">
    <property type="nucleotide sequence ID" value="NZ_JBHTMU010000022.1"/>
</dbReference>
<dbReference type="Pfam" id="PF00392">
    <property type="entry name" value="GntR"/>
    <property type="match status" value="1"/>
</dbReference>
<dbReference type="Proteomes" id="UP001597135">
    <property type="component" value="Unassembled WGS sequence"/>
</dbReference>
<evidence type="ECO:0000256" key="2">
    <source>
        <dbReference type="ARBA" id="ARBA00023125"/>
    </source>
</evidence>
<accession>A0ABW3ZJR6</accession>
<reference evidence="6" key="1">
    <citation type="journal article" date="2019" name="Int. J. Syst. Evol. Microbiol.">
        <title>The Global Catalogue of Microorganisms (GCM) 10K type strain sequencing project: providing services to taxonomists for standard genome sequencing and annotation.</title>
        <authorList>
            <consortium name="The Broad Institute Genomics Platform"/>
            <consortium name="The Broad Institute Genome Sequencing Center for Infectious Disease"/>
            <person name="Wu L."/>
            <person name="Ma J."/>
        </authorList>
    </citation>
    <scope>NUCLEOTIDE SEQUENCE [LARGE SCALE GENOMIC DNA]</scope>
    <source>
        <strain evidence="6">CCUG 62953</strain>
    </source>
</reference>
<dbReference type="SUPFAM" id="SSF46785">
    <property type="entry name" value="Winged helix' DNA-binding domain"/>
    <property type="match status" value="1"/>
</dbReference>